<name>A0A549SD27_METSR</name>
<dbReference type="AlphaFoldDB" id="A0A549SD27"/>
<dbReference type="PANTHER" id="PTHR38454:SF1">
    <property type="entry name" value="INTEGRAL MEMBRANE PROTEIN"/>
    <property type="match status" value="1"/>
</dbReference>
<accession>A0A549SD27</accession>
<dbReference type="PANTHER" id="PTHR38454">
    <property type="entry name" value="INTEGRAL MEMBRANE PROTEIN-RELATED"/>
    <property type="match status" value="1"/>
</dbReference>
<feature type="transmembrane region" description="Helical" evidence="1">
    <location>
        <begin position="301"/>
        <end position="324"/>
    </location>
</feature>
<organism evidence="2 3">
    <name type="scientific">Methylosinus sporium</name>
    <dbReference type="NCBI Taxonomy" id="428"/>
    <lineage>
        <taxon>Bacteria</taxon>
        <taxon>Pseudomonadati</taxon>
        <taxon>Pseudomonadota</taxon>
        <taxon>Alphaproteobacteria</taxon>
        <taxon>Hyphomicrobiales</taxon>
        <taxon>Methylocystaceae</taxon>
        <taxon>Methylosinus</taxon>
    </lineage>
</organism>
<feature type="transmembrane region" description="Helical" evidence="1">
    <location>
        <begin position="12"/>
        <end position="30"/>
    </location>
</feature>
<feature type="transmembrane region" description="Helical" evidence="1">
    <location>
        <begin position="374"/>
        <end position="392"/>
    </location>
</feature>
<proteinExistence type="predicted"/>
<evidence type="ECO:0000313" key="3">
    <source>
        <dbReference type="Proteomes" id="UP000316781"/>
    </source>
</evidence>
<evidence type="ECO:0000313" key="2">
    <source>
        <dbReference type="EMBL" id="TRL23908.1"/>
    </source>
</evidence>
<feature type="transmembrane region" description="Helical" evidence="1">
    <location>
        <begin position="103"/>
        <end position="120"/>
    </location>
</feature>
<comment type="caution">
    <text evidence="2">The sequence shown here is derived from an EMBL/GenBank/DDBJ whole genome shotgun (WGS) entry which is preliminary data.</text>
</comment>
<sequence length="762" mass="82111">MTERPQTTVSYGAAALVFLAAAVALAFPWLSGRVTVPWDAKAHFQPQFAFLAHALHSGQSPFWTPNVFAGSPQLADPQSLIFSPFFLIAAWLVPEPSFALEDAIVFAMLAMGGLAFIGYFRDRKFSAEGALLCALAFAFGGSAAWRIQHTGQVMSLAWFPVTLFLLARALDRRSAQWGAYAGVAAAFLVLGRDQVAFLEVLVLSAYAVFRVFSDDAKISTAIAPLVAGAACGVAIIIVPLSLTMELASQSNRPAIDLAGALRGSLHPAALLTFVSANLFGTDGPLANFWGPPALVFGSPDLFLARNMCDVYMGALPLVSLIALTRHGLPSNREISFFTAAALALLLYALGRFTPAFALMFHIPGVDLFRRPADATFPLCAVLALLAGFGLNVVANAPSRPPLRFLTAALAALFALAIALAWSKDHLSAALLPLAESAGFAALAFLVIAFAPQLAARRYALLAAVGATMTLDLAVNNGPNESTALPPQNFDVLRADTQNDTIALLRARLAATAAPDRRDRAELAGIDFHWPNASLVHGFDQEFGYNPVRLRLLEEATGVGDHLALPDQRVFSKLYPSYRSTLADLIGLRFIATGVPIEEIDKNLQPGDLEFIARTKDAYVYENKRALPRVLLATCATRVDFAQMIEDGVWPDLDYRASVLLEEPPVCRHSRPEPGEASGARIRSYGNTEVIIDADVPQGGGYVVLNDIFHPSWTAQIDGEPADIMRANVMFRAVAAPQGRHEVRFVYRPFLSLWRRLTGRSGG</sequence>
<keyword evidence="1" id="KW-0472">Membrane</keyword>
<evidence type="ECO:0000256" key="1">
    <source>
        <dbReference type="SAM" id="Phobius"/>
    </source>
</evidence>
<feature type="transmembrane region" description="Helical" evidence="1">
    <location>
        <begin position="129"/>
        <end position="147"/>
    </location>
</feature>
<feature type="transmembrane region" description="Helical" evidence="1">
    <location>
        <begin position="336"/>
        <end position="362"/>
    </location>
</feature>
<protein>
    <submittedName>
        <fullName evidence="2">YfhO family protein</fullName>
    </submittedName>
</protein>
<keyword evidence="1" id="KW-0812">Transmembrane</keyword>
<feature type="transmembrane region" description="Helical" evidence="1">
    <location>
        <begin position="177"/>
        <end position="209"/>
    </location>
</feature>
<dbReference type="InterPro" id="IPR018580">
    <property type="entry name" value="Uncharacterised_YfhO"/>
</dbReference>
<feature type="transmembrane region" description="Helical" evidence="1">
    <location>
        <begin position="428"/>
        <end position="450"/>
    </location>
</feature>
<keyword evidence="1" id="KW-1133">Transmembrane helix</keyword>
<gene>
    <name evidence="2" type="ORF">FM996_20500</name>
</gene>
<feature type="transmembrane region" description="Helical" evidence="1">
    <location>
        <begin position="221"/>
        <end position="242"/>
    </location>
</feature>
<feature type="transmembrane region" description="Helical" evidence="1">
    <location>
        <begin position="263"/>
        <end position="281"/>
    </location>
</feature>
<dbReference type="Proteomes" id="UP000316781">
    <property type="component" value="Unassembled WGS sequence"/>
</dbReference>
<dbReference type="RefSeq" id="WP_142864583.1">
    <property type="nucleotide sequence ID" value="NZ_VJMF01000110.1"/>
</dbReference>
<feature type="transmembrane region" description="Helical" evidence="1">
    <location>
        <begin position="153"/>
        <end position="170"/>
    </location>
</feature>
<dbReference type="EMBL" id="VJMF01000110">
    <property type="protein sequence ID" value="TRL23908.1"/>
    <property type="molecule type" value="Genomic_DNA"/>
</dbReference>
<feature type="transmembrane region" description="Helical" evidence="1">
    <location>
        <begin position="404"/>
        <end position="422"/>
    </location>
</feature>
<reference evidence="2 3" key="1">
    <citation type="submission" date="2019-07" db="EMBL/GenBank/DDBJ databases">
        <title>Ln-dependent methylotrophs.</title>
        <authorList>
            <person name="Tani A."/>
        </authorList>
    </citation>
    <scope>NUCLEOTIDE SEQUENCE [LARGE SCALE GENOMIC DNA]</scope>
    <source>
        <strain evidence="2 3">SM89A</strain>
    </source>
</reference>